<evidence type="ECO:0000256" key="4">
    <source>
        <dbReference type="ARBA" id="ARBA00023136"/>
    </source>
</evidence>
<feature type="compositionally biased region" description="Low complexity" evidence="5">
    <location>
        <begin position="213"/>
        <end position="222"/>
    </location>
</feature>
<feature type="transmembrane region" description="Helical" evidence="6">
    <location>
        <begin position="45"/>
        <end position="65"/>
    </location>
</feature>
<keyword evidence="2 6" id="KW-0812">Transmembrane</keyword>
<dbReference type="GO" id="GO:0016020">
    <property type="term" value="C:membrane"/>
    <property type="evidence" value="ECO:0007669"/>
    <property type="project" value="UniProtKB-SubCell"/>
</dbReference>
<dbReference type="InterPro" id="IPR051068">
    <property type="entry name" value="MFS_Domain-Containing_Protein"/>
</dbReference>
<feature type="transmembrane region" description="Helical" evidence="6">
    <location>
        <begin position="380"/>
        <end position="397"/>
    </location>
</feature>
<dbReference type="Gene3D" id="1.20.1250.20">
    <property type="entry name" value="MFS general substrate transporter like domains"/>
    <property type="match status" value="2"/>
</dbReference>
<feature type="region of interest" description="Disordered" evidence="5">
    <location>
        <begin position="264"/>
        <end position="288"/>
    </location>
</feature>
<dbReference type="InterPro" id="IPR020846">
    <property type="entry name" value="MFS_dom"/>
</dbReference>
<organism evidence="7 8">
    <name type="scientific">Owenia fusiformis</name>
    <name type="common">Polychaete worm</name>
    <dbReference type="NCBI Taxonomy" id="6347"/>
    <lineage>
        <taxon>Eukaryota</taxon>
        <taxon>Metazoa</taxon>
        <taxon>Spiralia</taxon>
        <taxon>Lophotrochozoa</taxon>
        <taxon>Annelida</taxon>
        <taxon>Polychaeta</taxon>
        <taxon>Sedentaria</taxon>
        <taxon>Canalipalpata</taxon>
        <taxon>Sabellida</taxon>
        <taxon>Oweniida</taxon>
        <taxon>Oweniidae</taxon>
        <taxon>Owenia</taxon>
    </lineage>
</organism>
<dbReference type="SUPFAM" id="SSF103473">
    <property type="entry name" value="MFS general substrate transporter"/>
    <property type="match status" value="1"/>
</dbReference>
<dbReference type="AlphaFoldDB" id="A0A8J1UWW6"/>
<dbReference type="InterPro" id="IPR011701">
    <property type="entry name" value="MFS"/>
</dbReference>
<dbReference type="PROSITE" id="PS50850">
    <property type="entry name" value="MFS"/>
    <property type="match status" value="1"/>
</dbReference>
<evidence type="ECO:0000256" key="6">
    <source>
        <dbReference type="SAM" id="Phobius"/>
    </source>
</evidence>
<evidence type="ECO:0000256" key="2">
    <source>
        <dbReference type="ARBA" id="ARBA00022692"/>
    </source>
</evidence>
<comment type="caution">
    <text evidence="7">The sequence shown here is derived from an EMBL/GenBank/DDBJ whole genome shotgun (WGS) entry which is preliminary data.</text>
</comment>
<dbReference type="Proteomes" id="UP000749559">
    <property type="component" value="Unassembled WGS sequence"/>
</dbReference>
<feature type="transmembrane region" description="Helical" evidence="6">
    <location>
        <begin position="417"/>
        <end position="434"/>
    </location>
</feature>
<gene>
    <name evidence="7" type="ORF">OFUS_LOCUS520</name>
</gene>
<feature type="transmembrane region" description="Helical" evidence="6">
    <location>
        <begin position="12"/>
        <end position="33"/>
    </location>
</feature>
<feature type="transmembrane region" description="Helical" evidence="6">
    <location>
        <begin position="77"/>
        <end position="95"/>
    </location>
</feature>
<feature type="transmembrane region" description="Helical" evidence="6">
    <location>
        <begin position="101"/>
        <end position="123"/>
    </location>
</feature>
<evidence type="ECO:0000256" key="5">
    <source>
        <dbReference type="SAM" id="MobiDB-lite"/>
    </source>
</evidence>
<feature type="transmembrane region" description="Helical" evidence="6">
    <location>
        <begin position="446"/>
        <end position="465"/>
    </location>
</feature>
<protein>
    <submittedName>
        <fullName evidence="7">Uncharacterized protein</fullName>
    </submittedName>
</protein>
<feature type="transmembrane region" description="Helical" evidence="6">
    <location>
        <begin position="517"/>
        <end position="535"/>
    </location>
</feature>
<accession>A0A8J1UWW6</accession>
<dbReference type="InterPro" id="IPR036259">
    <property type="entry name" value="MFS_trans_sf"/>
</dbReference>
<dbReference type="PANTHER" id="PTHR23510:SF16">
    <property type="entry name" value="MAJOR FACILITATOR SUPERFAMILY (MFS) PROFILE DOMAIN-CONTAINING PROTEIN"/>
    <property type="match status" value="1"/>
</dbReference>
<dbReference type="Pfam" id="PF07690">
    <property type="entry name" value="MFS_1"/>
    <property type="match status" value="1"/>
</dbReference>
<reference evidence="7" key="1">
    <citation type="submission" date="2022-03" db="EMBL/GenBank/DDBJ databases">
        <authorList>
            <person name="Martin C."/>
        </authorList>
    </citation>
    <scope>NUCLEOTIDE SEQUENCE</scope>
</reference>
<keyword evidence="8" id="KW-1185">Reference proteome</keyword>
<feature type="transmembrane region" description="Helical" evidence="6">
    <location>
        <begin position="177"/>
        <end position="194"/>
    </location>
</feature>
<sequence>MTPKRKKQCTYFTIGIFFLLGGIEYAVILPTIWLYLHNQFHAEQYFLGIVLSAFSFSGLFAGPIMGRWSDVAKNTKWILIFANMFEIGGNIMYFMGYSMWFILAARLIAGIGTGVGAAILADIARVTTPDERTGVLSMFMGIRQIALLFGPGFNLFLREFDFKIGPFEINKYTSPGLFMAGLWTILNILILFLYHELPPLKDALTKTEHTEDTTTNTAHTDTVGSTIPREISMQTNDLNDTVTNHVGFSPSDVMIESAENLMNKTKSTHDGNDKNPNSNPNERIANGIMSHTTDGATDISINAANNSNNAESVSNNIAADSNNVNLRTNSGNYGSIDNCDSLDNSSQYHQQRESGPNEEMTKSSSLPWRFYYDEFIREEIVVVLAIVFVGFFNQVAMETILTPLTQSLLNWGELENSLLYCCAGVEILFTFLLVRFMSKRLSDRTMLIFGFALQMGAVIFLLYFLPTAEPGNLSKNLPIVLVGLAADVFGLPFLIVCSTSLYSKITQAETQGFSQGLRRSVGGIATIMGPLWAGALLKHLYLMFGVMLGLMVLILGMMVLSYKTLDENRNSDSNKLSINYDNNSTEEQKPLLNNEDISAVNA</sequence>
<feature type="transmembrane region" description="Helical" evidence="6">
    <location>
        <begin position="135"/>
        <end position="157"/>
    </location>
</feature>
<dbReference type="PANTHER" id="PTHR23510">
    <property type="entry name" value="INNER MEMBRANE TRANSPORT PROTEIN YAJR"/>
    <property type="match status" value="1"/>
</dbReference>
<name>A0A8J1UWW6_OWEFU</name>
<evidence type="ECO:0000313" key="7">
    <source>
        <dbReference type="EMBL" id="CAH1772819.1"/>
    </source>
</evidence>
<evidence type="ECO:0000313" key="8">
    <source>
        <dbReference type="Proteomes" id="UP000749559"/>
    </source>
</evidence>
<evidence type="ECO:0000256" key="1">
    <source>
        <dbReference type="ARBA" id="ARBA00004141"/>
    </source>
</evidence>
<dbReference type="OrthoDB" id="370281at2759"/>
<evidence type="ECO:0000256" key="3">
    <source>
        <dbReference type="ARBA" id="ARBA00022989"/>
    </source>
</evidence>
<feature type="transmembrane region" description="Helical" evidence="6">
    <location>
        <begin position="541"/>
        <end position="562"/>
    </location>
</feature>
<keyword evidence="4 6" id="KW-0472">Membrane</keyword>
<dbReference type="GO" id="GO:0022857">
    <property type="term" value="F:transmembrane transporter activity"/>
    <property type="evidence" value="ECO:0007669"/>
    <property type="project" value="InterPro"/>
</dbReference>
<keyword evidence="3 6" id="KW-1133">Transmembrane helix</keyword>
<proteinExistence type="predicted"/>
<feature type="region of interest" description="Disordered" evidence="5">
    <location>
        <begin position="208"/>
        <end position="228"/>
    </location>
</feature>
<comment type="subcellular location">
    <subcellularLocation>
        <location evidence="1">Membrane</location>
        <topology evidence="1">Multi-pass membrane protein</topology>
    </subcellularLocation>
</comment>
<dbReference type="EMBL" id="CAIIXF020000001">
    <property type="protein sequence ID" value="CAH1772819.1"/>
    <property type="molecule type" value="Genomic_DNA"/>
</dbReference>
<feature type="transmembrane region" description="Helical" evidence="6">
    <location>
        <begin position="477"/>
        <end position="496"/>
    </location>
</feature>